<accession>A0A9D0ZHA8</accession>
<proteinExistence type="predicted"/>
<evidence type="ECO:0000313" key="2">
    <source>
        <dbReference type="Proteomes" id="UP000886787"/>
    </source>
</evidence>
<dbReference type="EMBL" id="DVFW01000025">
    <property type="protein sequence ID" value="HIQ80607.1"/>
    <property type="molecule type" value="Genomic_DNA"/>
</dbReference>
<name>A0A9D0ZHA8_9FIRM</name>
<comment type="caution">
    <text evidence="1">The sequence shown here is derived from an EMBL/GenBank/DDBJ whole genome shotgun (WGS) entry which is preliminary data.</text>
</comment>
<reference evidence="1" key="1">
    <citation type="submission" date="2020-10" db="EMBL/GenBank/DDBJ databases">
        <authorList>
            <person name="Gilroy R."/>
        </authorList>
    </citation>
    <scope>NUCLEOTIDE SEQUENCE</scope>
    <source>
        <strain evidence="1">ChiSjej1B19-3389</strain>
    </source>
</reference>
<gene>
    <name evidence="1" type="ORF">IAD32_04900</name>
</gene>
<organism evidence="1 2">
    <name type="scientific">Candidatus Scatavimonas merdigallinarum</name>
    <dbReference type="NCBI Taxonomy" id="2840914"/>
    <lineage>
        <taxon>Bacteria</taxon>
        <taxon>Bacillati</taxon>
        <taxon>Bacillota</taxon>
        <taxon>Clostridia</taxon>
        <taxon>Eubacteriales</taxon>
        <taxon>Oscillospiraceae</taxon>
        <taxon>Oscillospiraceae incertae sedis</taxon>
        <taxon>Candidatus Scatavimonas</taxon>
    </lineage>
</organism>
<dbReference type="AlphaFoldDB" id="A0A9D0ZHA8"/>
<evidence type="ECO:0000313" key="1">
    <source>
        <dbReference type="EMBL" id="HIQ80607.1"/>
    </source>
</evidence>
<reference evidence="1" key="2">
    <citation type="journal article" date="2021" name="PeerJ">
        <title>Extensive microbial diversity within the chicken gut microbiome revealed by metagenomics and culture.</title>
        <authorList>
            <person name="Gilroy R."/>
            <person name="Ravi A."/>
            <person name="Getino M."/>
            <person name="Pursley I."/>
            <person name="Horton D.L."/>
            <person name="Alikhan N.F."/>
            <person name="Baker D."/>
            <person name="Gharbi K."/>
            <person name="Hall N."/>
            <person name="Watson M."/>
            <person name="Adriaenssens E.M."/>
            <person name="Foster-Nyarko E."/>
            <person name="Jarju S."/>
            <person name="Secka A."/>
            <person name="Antonio M."/>
            <person name="Oren A."/>
            <person name="Chaudhuri R.R."/>
            <person name="La Ragione R."/>
            <person name="Hildebrand F."/>
            <person name="Pallen M.J."/>
        </authorList>
    </citation>
    <scope>NUCLEOTIDE SEQUENCE</scope>
    <source>
        <strain evidence="1">ChiSjej1B19-3389</strain>
    </source>
</reference>
<dbReference type="Proteomes" id="UP000886787">
    <property type="component" value="Unassembled WGS sequence"/>
</dbReference>
<sequence length="502" mass="57286">MVLYHLSTTYQLLYCIAHRLSRHPDEEAGLFMVEYIWPETQRDKLLQKLQKTGWFSFVRLIPENQFKLRRGNALTESSTPEEIQSVIRSVCICMEKWLHLDLSSFSKIYIGSDQWSFGIYCLANRIPHVYIEDASGMLSQRKRYMQITKEINLTNYVISEFLHGAGTSEYETARLCDMRNFVEGFTDEKAENFSIYDALKYEIPGRVPEILAFYGATPVTVTKRLPVCIYMTQFLKTMAVKDLDVQEQITTLLVDYFASDCKLVIKPHPKDIWLNYRRIFPGAEILPCRLNAELLPFVFSHPVQRVLTASSTSVGGMAPFAGEVYAFTTEIETGYERLHAYYVAAFLLLKLATSEDTPLALTLSEVQQTQLYHFLKILHVPIQARGLPVYVTGNPALQEADFQKNILLLVGDSGEESLTSLPFTTCLPPDKSIIWAHAEVCPEEGSLLTETSYNLYLVIEKKQLHGPLPVFCTKRVLRYSKAVLSIEAKIFSKTEKESRTAL</sequence>
<protein>
    <submittedName>
        <fullName evidence="1">Uncharacterized protein</fullName>
    </submittedName>
</protein>